<protein>
    <submittedName>
        <fullName evidence="3">Glycosyltransferase family 4 protein</fullName>
    </submittedName>
</protein>
<evidence type="ECO:0000259" key="1">
    <source>
        <dbReference type="Pfam" id="PF00534"/>
    </source>
</evidence>
<dbReference type="InterPro" id="IPR050194">
    <property type="entry name" value="Glycosyltransferase_grp1"/>
</dbReference>
<dbReference type="CDD" id="cd03808">
    <property type="entry name" value="GT4_CapM-like"/>
    <property type="match status" value="1"/>
</dbReference>
<dbReference type="Gene3D" id="3.40.50.2000">
    <property type="entry name" value="Glycogen Phosphorylase B"/>
    <property type="match status" value="2"/>
</dbReference>
<dbReference type="EMBL" id="JARQBN010000002">
    <property type="protein sequence ID" value="MDT2827201.1"/>
    <property type="molecule type" value="Genomic_DNA"/>
</dbReference>
<accession>A0ABU3FMK4</accession>
<evidence type="ECO:0000313" key="4">
    <source>
        <dbReference type="Proteomes" id="UP001265301"/>
    </source>
</evidence>
<organism evidence="3 4">
    <name type="scientific">Enterococcus viikkiensis</name>
    <dbReference type="NCBI Taxonomy" id="930854"/>
    <lineage>
        <taxon>Bacteria</taxon>
        <taxon>Bacillati</taxon>
        <taxon>Bacillota</taxon>
        <taxon>Bacilli</taxon>
        <taxon>Lactobacillales</taxon>
        <taxon>Enterococcaceae</taxon>
        <taxon>Enterococcus</taxon>
    </lineage>
</organism>
<dbReference type="PANTHER" id="PTHR45947">
    <property type="entry name" value="SULFOQUINOVOSYL TRANSFERASE SQD2"/>
    <property type="match status" value="1"/>
</dbReference>
<evidence type="ECO:0000259" key="2">
    <source>
        <dbReference type="Pfam" id="PF13477"/>
    </source>
</evidence>
<sequence>MKILYVTTISNTMNAFLIPHIKMLLDEGHKVSIACSIEQPLDTFFIKNNVPVYDIPFDRKPNSLNNYQAYRKFKNVMRNGKFDLVHTHTPIASMLVRLVCRKEKAKVFYTAHGFHFYQSAPLINWLLFYPVEKFLSKYTDVLITINQEDYNLAKNKFKMKKLFKIPGIGLNFERLEITKSREKLREELQVNLDKVVLISIGEINKNKNHKIVIDAIYELQNYDLEYWIVGEGVLKSELEQLCEKYGLKEKVKFLGYRSNIADILNAADIFLFPSKREGLGMAALEAMYMGLPVIGSNVHGIKDYLSDNTNGFLVNPEKKEDFVNRILSLMNNKDLRGKMGENNREASLNYSINESLKYMNSIYSRVSSRKVK</sequence>
<dbReference type="Proteomes" id="UP001265301">
    <property type="component" value="Unassembled WGS sequence"/>
</dbReference>
<name>A0ABU3FMK4_9ENTE</name>
<comment type="caution">
    <text evidence="3">The sequence shown here is derived from an EMBL/GenBank/DDBJ whole genome shotgun (WGS) entry which is preliminary data.</text>
</comment>
<dbReference type="InterPro" id="IPR028098">
    <property type="entry name" value="Glyco_trans_4-like_N"/>
</dbReference>
<feature type="domain" description="Glycosyl transferase family 1" evidence="1">
    <location>
        <begin position="181"/>
        <end position="345"/>
    </location>
</feature>
<dbReference type="PANTHER" id="PTHR45947:SF3">
    <property type="entry name" value="SULFOQUINOVOSYL TRANSFERASE SQD2"/>
    <property type="match status" value="1"/>
</dbReference>
<evidence type="ECO:0000313" key="3">
    <source>
        <dbReference type="EMBL" id="MDT2827201.1"/>
    </source>
</evidence>
<dbReference type="SUPFAM" id="SSF53756">
    <property type="entry name" value="UDP-Glycosyltransferase/glycogen phosphorylase"/>
    <property type="match status" value="1"/>
</dbReference>
<dbReference type="Pfam" id="PF00534">
    <property type="entry name" value="Glycos_transf_1"/>
    <property type="match status" value="1"/>
</dbReference>
<keyword evidence="4" id="KW-1185">Reference proteome</keyword>
<gene>
    <name evidence="3" type="ORF">P7H59_01895</name>
</gene>
<feature type="domain" description="Glycosyltransferase subfamily 4-like N-terminal" evidence="2">
    <location>
        <begin position="2"/>
        <end position="146"/>
    </location>
</feature>
<reference evidence="3 4" key="1">
    <citation type="submission" date="2023-03" db="EMBL/GenBank/DDBJ databases">
        <authorList>
            <person name="Shen W."/>
            <person name="Cai J."/>
        </authorList>
    </citation>
    <scope>NUCLEOTIDE SEQUENCE [LARGE SCALE GENOMIC DNA]</scope>
    <source>
        <strain evidence="3 4">B101</strain>
    </source>
</reference>
<dbReference type="Pfam" id="PF13477">
    <property type="entry name" value="Glyco_trans_4_2"/>
    <property type="match status" value="1"/>
</dbReference>
<proteinExistence type="predicted"/>
<dbReference type="InterPro" id="IPR001296">
    <property type="entry name" value="Glyco_trans_1"/>
</dbReference>